<dbReference type="AlphaFoldDB" id="A0AAD5ICD0"/>
<keyword evidence="2" id="KW-1185">Reference proteome</keyword>
<proteinExistence type="predicted"/>
<sequence>MAEVPFPFLLSVSICCNRDSMQMVWIHRPIVFESLYLPRRHYSDDVPGHVTPTVCRSSPDDDVPVHVLALC</sequence>
<evidence type="ECO:0000313" key="1">
    <source>
        <dbReference type="EMBL" id="KAI9159738.1"/>
    </source>
</evidence>
<reference evidence="1" key="2">
    <citation type="submission" date="2023-02" db="EMBL/GenBank/DDBJ databases">
        <authorList>
            <person name="Swenson N.G."/>
            <person name="Wegrzyn J.L."/>
            <person name="Mcevoy S.L."/>
        </authorList>
    </citation>
    <scope>NUCLEOTIDE SEQUENCE</scope>
    <source>
        <strain evidence="1">91603</strain>
        <tissue evidence="1">Leaf</tissue>
    </source>
</reference>
<evidence type="ECO:0000313" key="2">
    <source>
        <dbReference type="Proteomes" id="UP001064489"/>
    </source>
</evidence>
<organism evidence="1 2">
    <name type="scientific">Acer negundo</name>
    <name type="common">Box elder</name>
    <dbReference type="NCBI Taxonomy" id="4023"/>
    <lineage>
        <taxon>Eukaryota</taxon>
        <taxon>Viridiplantae</taxon>
        <taxon>Streptophyta</taxon>
        <taxon>Embryophyta</taxon>
        <taxon>Tracheophyta</taxon>
        <taxon>Spermatophyta</taxon>
        <taxon>Magnoliopsida</taxon>
        <taxon>eudicotyledons</taxon>
        <taxon>Gunneridae</taxon>
        <taxon>Pentapetalae</taxon>
        <taxon>rosids</taxon>
        <taxon>malvids</taxon>
        <taxon>Sapindales</taxon>
        <taxon>Sapindaceae</taxon>
        <taxon>Hippocastanoideae</taxon>
        <taxon>Acereae</taxon>
        <taxon>Acer</taxon>
    </lineage>
</organism>
<reference evidence="1" key="1">
    <citation type="journal article" date="2022" name="Plant J.">
        <title>Strategies of tolerance reflected in two North American maple genomes.</title>
        <authorList>
            <person name="McEvoy S.L."/>
            <person name="Sezen U.U."/>
            <person name="Trouern-Trend A."/>
            <person name="McMahon S.M."/>
            <person name="Schaberg P.G."/>
            <person name="Yang J."/>
            <person name="Wegrzyn J.L."/>
            <person name="Swenson N.G."/>
        </authorList>
    </citation>
    <scope>NUCLEOTIDE SEQUENCE</scope>
    <source>
        <strain evidence="1">91603</strain>
    </source>
</reference>
<protein>
    <submittedName>
        <fullName evidence="1">Uncharacterized protein</fullName>
    </submittedName>
</protein>
<dbReference type="EMBL" id="JAJSOW010000106">
    <property type="protein sequence ID" value="KAI9159738.1"/>
    <property type="molecule type" value="Genomic_DNA"/>
</dbReference>
<gene>
    <name evidence="1" type="ORF">LWI28_001461</name>
</gene>
<comment type="caution">
    <text evidence="1">The sequence shown here is derived from an EMBL/GenBank/DDBJ whole genome shotgun (WGS) entry which is preliminary data.</text>
</comment>
<name>A0AAD5ICD0_ACENE</name>
<dbReference type="Proteomes" id="UP001064489">
    <property type="component" value="Chromosome 2"/>
</dbReference>
<accession>A0AAD5ICD0</accession>